<dbReference type="InterPro" id="IPR005123">
    <property type="entry name" value="Oxoglu/Fe-dep_dioxygenase_dom"/>
</dbReference>
<sequence>MMRHVPSRAAAWEALPLPAADLRWSPHWLPADEADALFAALRAAIPWETHRIRLFGREVDSPRLSCWIGDADAHYAYSGTRFDPHPWPPVLVALRGRVEQACGARFNGVLANLYRDGRDGMGWHSDDEPELGPRPVIASLSLGAQRRFRLRRRRGRGEPPRPGDTLELALPHGSLLRMAGDTQRHYRHELPRTRAPTGARINLTFRLVRPPAARR</sequence>
<evidence type="ECO:0000256" key="8">
    <source>
        <dbReference type="ARBA" id="ARBA00023204"/>
    </source>
</evidence>
<reference evidence="10 11" key="1">
    <citation type="submission" date="2018-05" db="EMBL/GenBank/DDBJ databases">
        <title>Genomic Encyclopedia of Type Strains, Phase IV (KMG-IV): sequencing the most valuable type-strain genomes for metagenomic binning, comparative biology and taxonomic classification.</title>
        <authorList>
            <person name="Goeker M."/>
        </authorList>
    </citation>
    <scope>NUCLEOTIDE SEQUENCE [LARGE SCALE GENOMIC DNA]</scope>
    <source>
        <strain evidence="10 11">DSM 14263</strain>
    </source>
</reference>
<dbReference type="RefSeq" id="WP_245889799.1">
    <property type="nucleotide sequence ID" value="NZ_MSZV01000025.1"/>
</dbReference>
<dbReference type="GO" id="GO:0016787">
    <property type="term" value="F:hydrolase activity"/>
    <property type="evidence" value="ECO:0007669"/>
    <property type="project" value="UniProtKB-ARBA"/>
</dbReference>
<dbReference type="InterPro" id="IPR027450">
    <property type="entry name" value="AlkB-like"/>
</dbReference>
<dbReference type="PROSITE" id="PS51471">
    <property type="entry name" value="FE2OG_OXY"/>
    <property type="match status" value="1"/>
</dbReference>
<dbReference type="AlphaFoldDB" id="A0A316I4S7"/>
<comment type="cofactor">
    <cofactor evidence="1">
        <name>Fe(2+)</name>
        <dbReference type="ChEBI" id="CHEBI:29033"/>
    </cofactor>
</comment>
<dbReference type="InterPro" id="IPR037151">
    <property type="entry name" value="AlkB-like_sf"/>
</dbReference>
<evidence type="ECO:0000313" key="11">
    <source>
        <dbReference type="Proteomes" id="UP000245812"/>
    </source>
</evidence>
<dbReference type="GO" id="GO:0140097">
    <property type="term" value="F:catalytic activity, acting on DNA"/>
    <property type="evidence" value="ECO:0007669"/>
    <property type="project" value="UniProtKB-ARBA"/>
</dbReference>
<keyword evidence="2" id="KW-0479">Metal-binding</keyword>
<dbReference type="Gene3D" id="2.60.120.590">
    <property type="entry name" value="Alpha-ketoglutarate-dependent dioxygenase AlkB-like"/>
    <property type="match status" value="1"/>
</dbReference>
<evidence type="ECO:0000256" key="7">
    <source>
        <dbReference type="ARBA" id="ARBA00023004"/>
    </source>
</evidence>
<evidence type="ECO:0000256" key="5">
    <source>
        <dbReference type="ARBA" id="ARBA00022964"/>
    </source>
</evidence>
<evidence type="ECO:0000256" key="1">
    <source>
        <dbReference type="ARBA" id="ARBA00001954"/>
    </source>
</evidence>
<keyword evidence="7" id="KW-0408">Iron</keyword>
<comment type="caution">
    <text evidence="10">The sequence shown here is derived from an EMBL/GenBank/DDBJ whole genome shotgun (WGS) entry which is preliminary data.</text>
</comment>
<dbReference type="InterPro" id="IPR032854">
    <property type="entry name" value="ALKBH3"/>
</dbReference>
<keyword evidence="4" id="KW-0460">Magnesium</keyword>
<name>A0A316I4S7_9GAMM</name>
<dbReference type="EMBL" id="QGHC01000005">
    <property type="protein sequence ID" value="PWK88472.1"/>
    <property type="molecule type" value="Genomic_DNA"/>
</dbReference>
<dbReference type="FunFam" id="2.60.120.590:FF:000004">
    <property type="entry name" value="DNA oxidative demethylase ALKBH2"/>
    <property type="match status" value="1"/>
</dbReference>
<keyword evidence="6" id="KW-0560">Oxidoreductase</keyword>
<dbReference type="GO" id="GO:0006307">
    <property type="term" value="P:DNA alkylation repair"/>
    <property type="evidence" value="ECO:0007669"/>
    <property type="project" value="InterPro"/>
</dbReference>
<proteinExistence type="predicted"/>
<evidence type="ECO:0000259" key="9">
    <source>
        <dbReference type="PROSITE" id="PS51471"/>
    </source>
</evidence>
<keyword evidence="3" id="KW-0227">DNA damage</keyword>
<keyword evidence="11" id="KW-1185">Reference proteome</keyword>
<evidence type="ECO:0000256" key="2">
    <source>
        <dbReference type="ARBA" id="ARBA00022723"/>
    </source>
</evidence>
<dbReference type="Pfam" id="PF13532">
    <property type="entry name" value="2OG-FeII_Oxy_2"/>
    <property type="match status" value="1"/>
</dbReference>
<evidence type="ECO:0000256" key="4">
    <source>
        <dbReference type="ARBA" id="ARBA00022842"/>
    </source>
</evidence>
<dbReference type="GO" id="GO:0016705">
    <property type="term" value="F:oxidoreductase activity, acting on paired donors, with incorporation or reduction of molecular oxygen"/>
    <property type="evidence" value="ECO:0007669"/>
    <property type="project" value="UniProtKB-ARBA"/>
</dbReference>
<protein>
    <submittedName>
        <fullName evidence="10">DNA-N1-methyladenine dioxygenase</fullName>
    </submittedName>
</protein>
<feature type="domain" description="Fe2OG dioxygenase" evidence="9">
    <location>
        <begin position="105"/>
        <end position="209"/>
    </location>
</feature>
<dbReference type="GO" id="GO:0051213">
    <property type="term" value="F:dioxygenase activity"/>
    <property type="evidence" value="ECO:0007669"/>
    <property type="project" value="UniProtKB-KW"/>
</dbReference>
<evidence type="ECO:0000313" key="10">
    <source>
        <dbReference type="EMBL" id="PWK88472.1"/>
    </source>
</evidence>
<evidence type="ECO:0000256" key="3">
    <source>
        <dbReference type="ARBA" id="ARBA00022763"/>
    </source>
</evidence>
<accession>A0A316I4S7</accession>
<dbReference type="Proteomes" id="UP000245812">
    <property type="component" value="Unassembled WGS sequence"/>
</dbReference>
<dbReference type="GO" id="GO:0046872">
    <property type="term" value="F:metal ion binding"/>
    <property type="evidence" value="ECO:0007669"/>
    <property type="project" value="UniProtKB-KW"/>
</dbReference>
<keyword evidence="8" id="KW-0234">DNA repair</keyword>
<organism evidence="10 11">
    <name type="scientific">Fulvimonas soli</name>
    <dbReference type="NCBI Taxonomy" id="155197"/>
    <lineage>
        <taxon>Bacteria</taxon>
        <taxon>Pseudomonadati</taxon>
        <taxon>Pseudomonadota</taxon>
        <taxon>Gammaproteobacteria</taxon>
        <taxon>Lysobacterales</taxon>
        <taxon>Rhodanobacteraceae</taxon>
        <taxon>Fulvimonas</taxon>
    </lineage>
</organism>
<gene>
    <name evidence="10" type="ORF">C7456_1051</name>
</gene>
<evidence type="ECO:0000256" key="6">
    <source>
        <dbReference type="ARBA" id="ARBA00023002"/>
    </source>
</evidence>
<dbReference type="GO" id="GO:0032451">
    <property type="term" value="F:demethylase activity"/>
    <property type="evidence" value="ECO:0007669"/>
    <property type="project" value="UniProtKB-ARBA"/>
</dbReference>
<dbReference type="PANTHER" id="PTHR31212:SF4">
    <property type="entry name" value="ALPHA-KETOGLUTARATE-DEPENDENT DIOXYGENASE ALKB HOMOLOG 3"/>
    <property type="match status" value="1"/>
</dbReference>
<dbReference type="PANTHER" id="PTHR31212">
    <property type="entry name" value="ALPHA-KETOGLUTARATE-DEPENDENT DIOXYGENASE ALKB HOMOLOG 3"/>
    <property type="match status" value="1"/>
</dbReference>
<dbReference type="SUPFAM" id="SSF51197">
    <property type="entry name" value="Clavaminate synthase-like"/>
    <property type="match status" value="1"/>
</dbReference>
<keyword evidence="5 10" id="KW-0223">Dioxygenase</keyword>